<evidence type="ECO:0000313" key="2">
    <source>
        <dbReference type="Proteomes" id="UP000318053"/>
    </source>
</evidence>
<reference evidence="1 2" key="1">
    <citation type="submission" date="2019-02" db="EMBL/GenBank/DDBJ databases">
        <title>Deep-cultivation of Planctomycetes and their phenomic and genomic characterization uncovers novel biology.</title>
        <authorList>
            <person name="Wiegand S."/>
            <person name="Jogler M."/>
            <person name="Boedeker C."/>
            <person name="Pinto D."/>
            <person name="Vollmers J."/>
            <person name="Rivas-Marin E."/>
            <person name="Kohn T."/>
            <person name="Peeters S.H."/>
            <person name="Heuer A."/>
            <person name="Rast P."/>
            <person name="Oberbeckmann S."/>
            <person name="Bunk B."/>
            <person name="Jeske O."/>
            <person name="Meyerdierks A."/>
            <person name="Storesund J.E."/>
            <person name="Kallscheuer N."/>
            <person name="Luecker S."/>
            <person name="Lage O.M."/>
            <person name="Pohl T."/>
            <person name="Merkel B.J."/>
            <person name="Hornburger P."/>
            <person name="Mueller R.-W."/>
            <person name="Bruemmer F."/>
            <person name="Labrenz M."/>
            <person name="Spormann A.M."/>
            <person name="Op Den Camp H."/>
            <person name="Overmann J."/>
            <person name="Amann R."/>
            <person name="Jetten M.S.M."/>
            <person name="Mascher T."/>
            <person name="Medema M.H."/>
            <person name="Devos D.P."/>
            <person name="Kaster A.-K."/>
            <person name="Ovreas L."/>
            <person name="Rohde M."/>
            <person name="Galperin M.Y."/>
            <person name="Jogler C."/>
        </authorList>
    </citation>
    <scope>NUCLEOTIDE SEQUENCE [LARGE SCALE GENOMIC DNA]</scope>
    <source>
        <strain evidence="1 2">CA85</strain>
    </source>
</reference>
<dbReference type="EMBL" id="SJPK01000005">
    <property type="protein sequence ID" value="TWT66538.1"/>
    <property type="molecule type" value="Genomic_DNA"/>
</dbReference>
<dbReference type="Proteomes" id="UP000318053">
    <property type="component" value="Unassembled WGS sequence"/>
</dbReference>
<accession>A0A5C5XV40</accession>
<name>A0A5C5XV40_9BACT</name>
<evidence type="ECO:0000313" key="1">
    <source>
        <dbReference type="EMBL" id="TWT66538.1"/>
    </source>
</evidence>
<comment type="caution">
    <text evidence="1">The sequence shown here is derived from an EMBL/GenBank/DDBJ whole genome shotgun (WGS) entry which is preliminary data.</text>
</comment>
<organism evidence="1 2">
    <name type="scientific">Allorhodopirellula solitaria</name>
    <dbReference type="NCBI Taxonomy" id="2527987"/>
    <lineage>
        <taxon>Bacteria</taxon>
        <taxon>Pseudomonadati</taxon>
        <taxon>Planctomycetota</taxon>
        <taxon>Planctomycetia</taxon>
        <taxon>Pirellulales</taxon>
        <taxon>Pirellulaceae</taxon>
        <taxon>Allorhodopirellula</taxon>
    </lineage>
</organism>
<keyword evidence="2" id="KW-1185">Reference proteome</keyword>
<protein>
    <submittedName>
        <fullName evidence="1">Uncharacterized protein</fullName>
    </submittedName>
</protein>
<dbReference type="AlphaFoldDB" id="A0A5C5XV40"/>
<gene>
    <name evidence="1" type="ORF">CA85_26350</name>
</gene>
<sequence>MNTQSAPQPSRNLARRTLVHGPAWLALALSVYTIASDSNSSHEIDAKIERAVSLAESSLEKSEKSRLGDPYIVEAESDLLIDKSHFPKLATDALSVRNFGGDSIHDLYLGWDPMMRPIPKELPATTARKQVVDSLAGREIEHSHLTSQLLAADEAAKVTDLPDHFRLCFEHPGVKFYGHLHIGWRHRQSDSFPKGKLYWYQVYSDDQSRLHLEISRHMWIRGSNDEFVDHELGIGLPLPSLGALGEI</sequence>
<proteinExistence type="predicted"/>